<dbReference type="EMBL" id="JBHSLD010000014">
    <property type="protein sequence ID" value="MFC5382096.1"/>
    <property type="molecule type" value="Genomic_DNA"/>
</dbReference>
<accession>A0ABW0GT48</accession>
<dbReference type="InterPro" id="IPR001818">
    <property type="entry name" value="Pept_M10_metallopeptidase"/>
</dbReference>
<keyword evidence="1" id="KW-0645">Protease</keyword>
<gene>
    <name evidence="6" type="ORF">ACFPJ6_15100</name>
</gene>
<dbReference type="GO" id="GO:0008237">
    <property type="term" value="F:metallopeptidase activity"/>
    <property type="evidence" value="ECO:0007669"/>
    <property type="project" value="UniProtKB-KW"/>
</dbReference>
<evidence type="ECO:0000256" key="2">
    <source>
        <dbReference type="ARBA" id="ARBA00022723"/>
    </source>
</evidence>
<dbReference type="Proteomes" id="UP001596122">
    <property type="component" value="Unassembled WGS sequence"/>
</dbReference>
<dbReference type="Pfam" id="PF00413">
    <property type="entry name" value="Peptidase_M10"/>
    <property type="match status" value="1"/>
</dbReference>
<protein>
    <submittedName>
        <fullName evidence="6">Matrixin family metalloprotease</fullName>
        <ecNumber evidence="6">3.4.24.-</ecNumber>
    </submittedName>
</protein>
<feature type="domain" description="Peptidase M10 metallopeptidase" evidence="5">
    <location>
        <begin position="151"/>
        <end position="186"/>
    </location>
</feature>
<dbReference type="InterPro" id="IPR024079">
    <property type="entry name" value="MetalloPept_cat_dom_sf"/>
</dbReference>
<evidence type="ECO:0000313" key="6">
    <source>
        <dbReference type="EMBL" id="MFC5382096.1"/>
    </source>
</evidence>
<evidence type="ECO:0000313" key="7">
    <source>
        <dbReference type="Proteomes" id="UP001596122"/>
    </source>
</evidence>
<dbReference type="SUPFAM" id="SSF55486">
    <property type="entry name" value="Metalloproteases ('zincins'), catalytic domain"/>
    <property type="match status" value="1"/>
</dbReference>
<keyword evidence="6" id="KW-0482">Metalloprotease</keyword>
<keyword evidence="7" id="KW-1185">Reference proteome</keyword>
<dbReference type="RefSeq" id="WP_340269796.1">
    <property type="nucleotide sequence ID" value="NZ_JBBEOG010000005.1"/>
</dbReference>
<sequence length="211" mass="21890">MGTPPTPAQAGSYSFSLEQTIGDAPVPVRWSPCRPIHYVTDPTGAPDDFAVHLQAVLAEVSAATGLRFVNDGLTTEAADMDRPAFLPELYGDRWAPVLIRFAPEADVAYLAGDVVGVASPTHTIDPTTGRAHLVTGVVYLETELTSVEPASEAGPAYTEVLRHELGHLVGLGHVDAPTEAMHPSVSGATAYQSGDLAGLAVLGQGPCAPGL</sequence>
<comment type="caution">
    <text evidence="6">The sequence shown here is derived from an EMBL/GenBank/DDBJ whole genome shotgun (WGS) entry which is preliminary data.</text>
</comment>
<evidence type="ECO:0000256" key="3">
    <source>
        <dbReference type="ARBA" id="ARBA00022801"/>
    </source>
</evidence>
<evidence type="ECO:0000259" key="5">
    <source>
        <dbReference type="Pfam" id="PF00413"/>
    </source>
</evidence>
<dbReference type="Gene3D" id="3.40.390.10">
    <property type="entry name" value="Collagenase (Catalytic Domain)"/>
    <property type="match status" value="1"/>
</dbReference>
<dbReference type="EC" id="3.4.24.-" evidence="6"/>
<reference evidence="7" key="1">
    <citation type="journal article" date="2019" name="Int. J. Syst. Evol. Microbiol.">
        <title>The Global Catalogue of Microorganisms (GCM) 10K type strain sequencing project: providing services to taxonomists for standard genome sequencing and annotation.</title>
        <authorList>
            <consortium name="The Broad Institute Genomics Platform"/>
            <consortium name="The Broad Institute Genome Sequencing Center for Infectious Disease"/>
            <person name="Wu L."/>
            <person name="Ma J."/>
        </authorList>
    </citation>
    <scope>NUCLEOTIDE SEQUENCE [LARGE SCALE GENOMIC DNA]</scope>
    <source>
        <strain evidence="7">CCUG 43114</strain>
    </source>
</reference>
<organism evidence="6 7">
    <name type="scientific">Aquipuribacter nitratireducens</name>
    <dbReference type="NCBI Taxonomy" id="650104"/>
    <lineage>
        <taxon>Bacteria</taxon>
        <taxon>Bacillati</taxon>
        <taxon>Actinomycetota</taxon>
        <taxon>Actinomycetes</taxon>
        <taxon>Micrococcales</taxon>
        <taxon>Intrasporangiaceae</taxon>
        <taxon>Aquipuribacter</taxon>
    </lineage>
</organism>
<keyword evidence="4" id="KW-0862">Zinc</keyword>
<proteinExistence type="predicted"/>
<evidence type="ECO:0000256" key="1">
    <source>
        <dbReference type="ARBA" id="ARBA00022670"/>
    </source>
</evidence>
<name>A0ABW0GT48_9MICO</name>
<keyword evidence="3 6" id="KW-0378">Hydrolase</keyword>
<evidence type="ECO:0000256" key="4">
    <source>
        <dbReference type="ARBA" id="ARBA00022833"/>
    </source>
</evidence>
<keyword evidence="2" id="KW-0479">Metal-binding</keyword>